<keyword evidence="8" id="KW-0378">Hydrolase</keyword>
<dbReference type="CDD" id="cd10918">
    <property type="entry name" value="CE4_NodB_like_5s_6s"/>
    <property type="match status" value="1"/>
</dbReference>
<feature type="domain" description="NodB homology" evidence="7">
    <location>
        <begin position="50"/>
        <end position="236"/>
    </location>
</feature>
<dbReference type="Proteomes" id="UP000035100">
    <property type="component" value="Unassembled WGS sequence"/>
</dbReference>
<gene>
    <name evidence="8" type="ORF">Wenmar_00296</name>
</gene>
<evidence type="ECO:0000256" key="3">
    <source>
        <dbReference type="ARBA" id="ARBA00010973"/>
    </source>
</evidence>
<dbReference type="PANTHER" id="PTHR34216:SF3">
    <property type="entry name" value="POLY-BETA-1,6-N-ACETYL-D-GLUCOSAMINE N-DEACETYLASE"/>
    <property type="match status" value="1"/>
</dbReference>
<keyword evidence="8" id="KW-0326">Glycosidase</keyword>
<dbReference type="AlphaFoldDB" id="A0A0D0QF15"/>
<evidence type="ECO:0000313" key="9">
    <source>
        <dbReference type="Proteomes" id="UP000035100"/>
    </source>
</evidence>
<dbReference type="GO" id="GO:0045493">
    <property type="term" value="P:xylan catabolic process"/>
    <property type="evidence" value="ECO:0007669"/>
    <property type="project" value="UniProtKB-KW"/>
</dbReference>
<reference evidence="8 9" key="1">
    <citation type="submission" date="2013-01" db="EMBL/GenBank/DDBJ databases">
        <authorList>
            <person name="Fiebig A."/>
            <person name="Goeker M."/>
            <person name="Klenk H.-P.P."/>
        </authorList>
    </citation>
    <scope>NUCLEOTIDE SEQUENCE [LARGE SCALE GENOMIC DNA]</scope>
    <source>
        <strain evidence="8 9">DSM 24838</strain>
    </source>
</reference>
<dbReference type="OrthoDB" id="9763050at2"/>
<evidence type="ECO:0000256" key="5">
    <source>
        <dbReference type="ARBA" id="ARBA00022729"/>
    </source>
</evidence>
<proteinExistence type="inferred from homology"/>
<keyword evidence="9" id="KW-1185">Reference proteome</keyword>
<dbReference type="InterPro" id="IPR011330">
    <property type="entry name" value="Glyco_hydro/deAcase_b/a-brl"/>
</dbReference>
<dbReference type="eggNOG" id="COG0726">
    <property type="taxonomic scope" value="Bacteria"/>
</dbReference>
<keyword evidence="5" id="KW-0732">Signal</keyword>
<dbReference type="PROSITE" id="PS51677">
    <property type="entry name" value="NODB"/>
    <property type="match status" value="1"/>
</dbReference>
<keyword evidence="8" id="KW-0858">Xylan degradation</keyword>
<dbReference type="GO" id="GO:0005576">
    <property type="term" value="C:extracellular region"/>
    <property type="evidence" value="ECO:0007669"/>
    <property type="project" value="UniProtKB-SubCell"/>
</dbReference>
<name>A0A0D0QF15_9RHOB</name>
<evidence type="ECO:0000259" key="7">
    <source>
        <dbReference type="PROSITE" id="PS51677"/>
    </source>
</evidence>
<comment type="subcellular location">
    <subcellularLocation>
        <location evidence="2">Secreted</location>
    </subcellularLocation>
</comment>
<dbReference type="PANTHER" id="PTHR34216">
    <property type="match status" value="1"/>
</dbReference>
<keyword evidence="8" id="KW-0119">Carbohydrate metabolism</keyword>
<evidence type="ECO:0000313" key="8">
    <source>
        <dbReference type="EMBL" id="KIQ70922.1"/>
    </source>
</evidence>
<organism evidence="8 9">
    <name type="scientific">Wenxinia marina DSM 24838</name>
    <dbReference type="NCBI Taxonomy" id="1123501"/>
    <lineage>
        <taxon>Bacteria</taxon>
        <taxon>Pseudomonadati</taxon>
        <taxon>Pseudomonadota</taxon>
        <taxon>Alphaproteobacteria</taxon>
        <taxon>Rhodobacterales</taxon>
        <taxon>Roseobacteraceae</taxon>
        <taxon>Wenxinia</taxon>
    </lineage>
</organism>
<evidence type="ECO:0000256" key="2">
    <source>
        <dbReference type="ARBA" id="ARBA00004613"/>
    </source>
</evidence>
<protein>
    <recommendedName>
        <fullName evidence="4">Chitooligosaccharide deacetylase</fullName>
    </recommendedName>
    <alternativeName>
        <fullName evidence="6">Nodulation protein B</fullName>
    </alternativeName>
</protein>
<evidence type="ECO:0000256" key="6">
    <source>
        <dbReference type="ARBA" id="ARBA00032976"/>
    </source>
</evidence>
<dbReference type="GO" id="GO:0016798">
    <property type="term" value="F:hydrolase activity, acting on glycosyl bonds"/>
    <property type="evidence" value="ECO:0007669"/>
    <property type="project" value="UniProtKB-KW"/>
</dbReference>
<evidence type="ECO:0000256" key="4">
    <source>
        <dbReference type="ARBA" id="ARBA00020071"/>
    </source>
</evidence>
<dbReference type="EMBL" id="AONG01000003">
    <property type="protein sequence ID" value="KIQ70922.1"/>
    <property type="molecule type" value="Genomic_DNA"/>
</dbReference>
<comment type="function">
    <text evidence="1">Is involved in generating a small heat-stable compound (Nod), an acylated oligomer of N-acetylglucosamine, that stimulates mitosis in various plant protoplasts.</text>
</comment>
<dbReference type="Gene3D" id="3.20.20.370">
    <property type="entry name" value="Glycoside hydrolase/deacetylase"/>
    <property type="match status" value="1"/>
</dbReference>
<dbReference type="InterPro" id="IPR002509">
    <property type="entry name" value="NODB_dom"/>
</dbReference>
<sequence>MIQREITLCLHGIGLPPPHVDHVENHYWCDEDVFHTILDGVAIAQSTGTVRVRLTFDDGNLSDLTRAAPALQERGLSAVFFVCTGRLRRGGPYLGEADLAALEAMGMEIGCHGRDHVRLRDVSDRVLREETAGAKVALEHALGHPVAEYVLPFGNYDHRVLHALGGFCRIHTTDARAGRPGERVVNRYCYSRAWDTDALTRILSEHPRRLRSARTWARLALKRNRPGRRASRRSQT</sequence>
<dbReference type="Pfam" id="PF01522">
    <property type="entry name" value="Polysacc_deac_1"/>
    <property type="match status" value="1"/>
</dbReference>
<dbReference type="STRING" id="1123501.Wenmar_00296"/>
<dbReference type="GO" id="GO:0016810">
    <property type="term" value="F:hydrolase activity, acting on carbon-nitrogen (but not peptide) bonds"/>
    <property type="evidence" value="ECO:0007669"/>
    <property type="project" value="InterPro"/>
</dbReference>
<accession>A0A0D0QF15</accession>
<keyword evidence="8" id="KW-0624">Polysaccharide degradation</keyword>
<comment type="similarity">
    <text evidence="3">Belongs to the polysaccharide deacetylase family.</text>
</comment>
<dbReference type="SUPFAM" id="SSF88713">
    <property type="entry name" value="Glycoside hydrolase/deacetylase"/>
    <property type="match status" value="1"/>
</dbReference>
<evidence type="ECO:0000256" key="1">
    <source>
        <dbReference type="ARBA" id="ARBA00003236"/>
    </source>
</evidence>
<comment type="caution">
    <text evidence="8">The sequence shown here is derived from an EMBL/GenBank/DDBJ whole genome shotgun (WGS) entry which is preliminary data.</text>
</comment>
<dbReference type="RefSeq" id="WP_018304425.1">
    <property type="nucleotide sequence ID" value="NZ_KB902313.1"/>
</dbReference>
<dbReference type="InterPro" id="IPR051398">
    <property type="entry name" value="Polysacch_Deacetylase"/>
</dbReference>